<evidence type="ECO:0000256" key="2">
    <source>
        <dbReference type="ARBA" id="ARBA00022801"/>
    </source>
</evidence>
<dbReference type="InterPro" id="IPR000086">
    <property type="entry name" value="NUDIX_hydrolase_dom"/>
</dbReference>
<feature type="region of interest" description="Disordered" evidence="3">
    <location>
        <begin position="63"/>
        <end position="85"/>
    </location>
</feature>
<accession>A0A8J4ENV0</accession>
<proteinExistence type="predicted"/>
<keyword evidence="6" id="KW-1185">Reference proteome</keyword>
<dbReference type="PRINTS" id="PR00502">
    <property type="entry name" value="NUDIXFAMILY"/>
</dbReference>
<protein>
    <recommendedName>
        <fullName evidence="4">Nudix hydrolase domain-containing protein</fullName>
    </recommendedName>
</protein>
<gene>
    <name evidence="5" type="ORF">NUM_59090</name>
</gene>
<dbReference type="AlphaFoldDB" id="A0A8J4ENV0"/>
<dbReference type="Proteomes" id="UP000614996">
    <property type="component" value="Unassembled WGS sequence"/>
</dbReference>
<evidence type="ECO:0000313" key="6">
    <source>
        <dbReference type="Proteomes" id="UP000614996"/>
    </source>
</evidence>
<comment type="cofactor">
    <cofactor evidence="1">
        <name>Mg(2+)</name>
        <dbReference type="ChEBI" id="CHEBI:18420"/>
    </cofactor>
</comment>
<dbReference type="PROSITE" id="PS51462">
    <property type="entry name" value="NUDIX"/>
    <property type="match status" value="1"/>
</dbReference>
<organism evidence="5 6">
    <name type="scientific">Actinocatenispora comari</name>
    <dbReference type="NCBI Taxonomy" id="2807577"/>
    <lineage>
        <taxon>Bacteria</taxon>
        <taxon>Bacillati</taxon>
        <taxon>Actinomycetota</taxon>
        <taxon>Actinomycetes</taxon>
        <taxon>Micromonosporales</taxon>
        <taxon>Micromonosporaceae</taxon>
        <taxon>Actinocatenispora</taxon>
    </lineage>
</organism>
<name>A0A8J4ENV0_9ACTN</name>
<evidence type="ECO:0000313" key="5">
    <source>
        <dbReference type="EMBL" id="GIL30655.1"/>
    </source>
</evidence>
<comment type="caution">
    <text evidence="5">The sequence shown here is derived from an EMBL/GenBank/DDBJ whole genome shotgun (WGS) entry which is preliminary data.</text>
</comment>
<evidence type="ECO:0000259" key="4">
    <source>
        <dbReference type="PROSITE" id="PS51462"/>
    </source>
</evidence>
<dbReference type="GO" id="GO:0016787">
    <property type="term" value="F:hydrolase activity"/>
    <property type="evidence" value="ECO:0007669"/>
    <property type="project" value="UniProtKB-KW"/>
</dbReference>
<keyword evidence="2" id="KW-0378">Hydrolase</keyword>
<dbReference type="EMBL" id="BOPO01000125">
    <property type="protein sequence ID" value="GIL30655.1"/>
    <property type="molecule type" value="Genomic_DNA"/>
</dbReference>
<sequence>MARRVTHGVAARWAVRGETRFPATDRLRFAGMAPIGHRIALMVVVGRGGALLMQLRDADARVDPSRWSPPGGHVEPGETAEQAARRELTEETALTATGPVHPVAEGTMPDRVSPGRLVAWQVFATALPVTRDDVRLGEGQALEFVAADKVPQLDLTDIARQVLPSFLDSDAYRRLAAATE</sequence>
<dbReference type="Gene3D" id="3.90.79.10">
    <property type="entry name" value="Nucleoside Triphosphate Pyrophosphohydrolase"/>
    <property type="match status" value="1"/>
</dbReference>
<dbReference type="Pfam" id="PF00293">
    <property type="entry name" value="NUDIX"/>
    <property type="match status" value="1"/>
</dbReference>
<evidence type="ECO:0000256" key="3">
    <source>
        <dbReference type="SAM" id="MobiDB-lite"/>
    </source>
</evidence>
<dbReference type="InterPro" id="IPR020476">
    <property type="entry name" value="Nudix_hydrolase"/>
</dbReference>
<feature type="domain" description="Nudix hydrolase" evidence="4">
    <location>
        <begin position="36"/>
        <end position="168"/>
    </location>
</feature>
<dbReference type="PANTHER" id="PTHR43046">
    <property type="entry name" value="GDP-MANNOSE MANNOSYL HYDROLASE"/>
    <property type="match status" value="1"/>
</dbReference>
<reference evidence="6" key="1">
    <citation type="journal article" date="2021" name="Int. J. Syst. Evol. Microbiol.">
        <title>Actinocatenispora comari sp. nov., an endophytic actinomycete isolated from aerial parts of Comarum salesowianum.</title>
        <authorList>
            <person name="Oyunbileg N."/>
            <person name="Iizaka Y."/>
            <person name="Hamada M."/>
            <person name="Davaapurev B.O."/>
            <person name="Fukumoto A."/>
            <person name="Tsetseg B."/>
            <person name="Kato F."/>
            <person name="Tamura T."/>
            <person name="Batkhuu J."/>
            <person name="Anzai Y."/>
        </authorList>
    </citation>
    <scope>NUCLEOTIDE SEQUENCE [LARGE SCALE GENOMIC DNA]</scope>
    <source>
        <strain evidence="6">NUM-2625</strain>
    </source>
</reference>
<dbReference type="InterPro" id="IPR015797">
    <property type="entry name" value="NUDIX_hydrolase-like_dom_sf"/>
</dbReference>
<dbReference type="PANTHER" id="PTHR43046:SF14">
    <property type="entry name" value="MUTT_NUDIX FAMILY PROTEIN"/>
    <property type="match status" value="1"/>
</dbReference>
<evidence type="ECO:0000256" key="1">
    <source>
        <dbReference type="ARBA" id="ARBA00001946"/>
    </source>
</evidence>
<dbReference type="SUPFAM" id="SSF55811">
    <property type="entry name" value="Nudix"/>
    <property type="match status" value="1"/>
</dbReference>